<dbReference type="Proteomes" id="UP000017981">
    <property type="component" value="Unassembled WGS sequence"/>
</dbReference>
<protein>
    <submittedName>
        <fullName evidence="2">Uncharacterized protein</fullName>
    </submittedName>
</protein>
<feature type="region of interest" description="Disordered" evidence="1">
    <location>
        <begin position="1"/>
        <end position="21"/>
    </location>
</feature>
<dbReference type="AlphaFoldDB" id="T2IK49"/>
<reference evidence="2 3" key="1">
    <citation type="submission" date="2013-01" db="EMBL/GenBank/DDBJ databases">
        <authorList>
            <person name="Bench S."/>
        </authorList>
    </citation>
    <scope>NUCLEOTIDE SEQUENCE [LARGE SCALE GENOMIC DNA]</scope>
    <source>
        <strain evidence="2 3">WH 0005</strain>
    </source>
</reference>
<organism evidence="2 3">
    <name type="scientific">Crocosphaera watsonii WH 0005</name>
    <dbReference type="NCBI Taxonomy" id="423472"/>
    <lineage>
        <taxon>Bacteria</taxon>
        <taxon>Bacillati</taxon>
        <taxon>Cyanobacteriota</taxon>
        <taxon>Cyanophyceae</taxon>
        <taxon>Oscillatoriophycideae</taxon>
        <taxon>Chroococcales</taxon>
        <taxon>Aphanothecaceae</taxon>
        <taxon>Crocosphaera</taxon>
    </lineage>
</organism>
<name>T2IK49_CROWT</name>
<accession>T2IK49</accession>
<comment type="caution">
    <text evidence="2">The sequence shown here is derived from an EMBL/GenBank/DDBJ whole genome shotgun (WGS) entry which is preliminary data.</text>
</comment>
<evidence type="ECO:0000313" key="2">
    <source>
        <dbReference type="EMBL" id="CCQ53916.1"/>
    </source>
</evidence>
<reference evidence="2 3" key="2">
    <citation type="submission" date="2013-09" db="EMBL/GenBank/DDBJ databases">
        <title>Whole genome comparison of six Crocosphaera watsonii strains with differing phenotypes.</title>
        <authorList>
            <person name="Bench S.R."/>
            <person name="Heller P."/>
            <person name="Frank I."/>
            <person name="Arciniega M."/>
            <person name="Shilova I.N."/>
            <person name="Zehr J.P."/>
        </authorList>
    </citation>
    <scope>NUCLEOTIDE SEQUENCE [LARGE SCALE GENOMIC DNA]</scope>
    <source>
        <strain evidence="2 3">WH 0005</strain>
    </source>
</reference>
<evidence type="ECO:0000313" key="3">
    <source>
        <dbReference type="Proteomes" id="UP000017981"/>
    </source>
</evidence>
<proteinExistence type="predicted"/>
<gene>
    <name evidence="2" type="ORF">CWATWH0005_3280</name>
</gene>
<dbReference type="EMBL" id="CAQL01000059">
    <property type="protein sequence ID" value="CCQ53916.1"/>
    <property type="molecule type" value="Genomic_DNA"/>
</dbReference>
<sequence>MGLTQEPPLPPTPQEPRLTRAFRAKPTQYWGSTAVDPYCLGFHPWIFLAQYFR</sequence>
<evidence type="ECO:0000256" key="1">
    <source>
        <dbReference type="SAM" id="MobiDB-lite"/>
    </source>
</evidence>